<dbReference type="PROSITE" id="PS00060">
    <property type="entry name" value="ADH_IRON_2"/>
    <property type="match status" value="1"/>
</dbReference>
<dbReference type="SUPFAM" id="SSF56796">
    <property type="entry name" value="Dehydroquinate synthase-like"/>
    <property type="match status" value="1"/>
</dbReference>
<keyword evidence="3" id="KW-0560">Oxidoreductase</keyword>
<dbReference type="PANTHER" id="PTHR43633">
    <property type="entry name" value="ALCOHOL DEHYDROGENASE YQHD"/>
    <property type="match status" value="1"/>
</dbReference>
<accession>A0A0F4PVW5</accession>
<comment type="cofactor">
    <cofactor evidence="1">
        <name>Fe cation</name>
        <dbReference type="ChEBI" id="CHEBI:24875"/>
    </cofactor>
</comment>
<dbReference type="Proteomes" id="UP000033664">
    <property type="component" value="Unassembled WGS sequence"/>
</dbReference>
<dbReference type="AlphaFoldDB" id="A0A0F4PVW5"/>
<evidence type="ECO:0000259" key="5">
    <source>
        <dbReference type="Pfam" id="PF25137"/>
    </source>
</evidence>
<reference evidence="6 7" key="1">
    <citation type="journal article" date="2015" name="BMC Genomics">
        <title>Genome mining reveals unlocked bioactive potential of marine Gram-negative bacteria.</title>
        <authorList>
            <person name="Machado H."/>
            <person name="Sonnenschein E.C."/>
            <person name="Melchiorsen J."/>
            <person name="Gram L."/>
        </authorList>
    </citation>
    <scope>NUCLEOTIDE SEQUENCE [LARGE SCALE GENOMIC DNA]</scope>
    <source>
        <strain evidence="6 7">S3137</strain>
    </source>
</reference>
<sequence>MLNFEFKNTTEILFGEGQSKLIAERLNSNDKILLLYGGGSIKKNGVYDDVVAALAGFEFVEFAGVEPNPTYETLSEALQVVKEQDINFILAVGGGSVIDGAKYIAAAAHYPGDGWDILVEGAEVTSALPIGAVLTLPATGSESNGNSVVTKKATQQKRAFGSPLVQPQFAVLDPTYTYSLPTRQVANGVVDAFVHVIEQYLTYPVNAPLQDRFAEGILSTLIEQGPQALSTPHDYAVRANIMWSATMALNGLIGKGVPQDWATHMIGHELTALYNLDHAQTLAIVLPALMFVKKEQKREKIMQLGRRVFALENADEEALIDATIKAVQDFFEQMGVKTRLSDYGLDSQAASEAAENLRRNDLHELGEHGDITPQVAQSILELAR</sequence>
<feature type="domain" description="Fe-containing alcohol dehydrogenase-like C-terminal" evidence="5">
    <location>
        <begin position="186"/>
        <end position="356"/>
    </location>
</feature>
<protein>
    <submittedName>
        <fullName evidence="6">Aldehyde reductase</fullName>
    </submittedName>
</protein>
<dbReference type="GeneID" id="58228878"/>
<dbReference type="InterPro" id="IPR001670">
    <property type="entry name" value="ADH_Fe/GldA"/>
</dbReference>
<comment type="caution">
    <text evidence="6">The sequence shown here is derived from an EMBL/GenBank/DDBJ whole genome shotgun (WGS) entry which is preliminary data.</text>
</comment>
<feature type="domain" description="Alcohol dehydrogenase iron-type/glycerol dehydrogenase GldA" evidence="4">
    <location>
        <begin position="10"/>
        <end position="174"/>
    </location>
</feature>
<dbReference type="InterPro" id="IPR056798">
    <property type="entry name" value="ADH_Fe_C"/>
</dbReference>
<proteinExistence type="inferred from homology"/>
<dbReference type="Gene3D" id="1.20.1090.10">
    <property type="entry name" value="Dehydroquinate synthase-like - alpha domain"/>
    <property type="match status" value="1"/>
</dbReference>
<dbReference type="eggNOG" id="COG1979">
    <property type="taxonomic scope" value="Bacteria"/>
</dbReference>
<dbReference type="PATRIC" id="fig|151081.8.peg.1894"/>
<dbReference type="EMBL" id="JXXZ01000008">
    <property type="protein sequence ID" value="KJY99264.1"/>
    <property type="molecule type" value="Genomic_DNA"/>
</dbReference>
<dbReference type="Pfam" id="PF00465">
    <property type="entry name" value="Fe-ADH"/>
    <property type="match status" value="1"/>
</dbReference>
<dbReference type="OrthoDB" id="9815791at2"/>
<dbReference type="RefSeq" id="WP_045979391.1">
    <property type="nucleotide sequence ID" value="NZ_JXXY01000007.1"/>
</dbReference>
<dbReference type="InterPro" id="IPR018211">
    <property type="entry name" value="ADH_Fe_CS"/>
</dbReference>
<evidence type="ECO:0000313" key="6">
    <source>
        <dbReference type="EMBL" id="KJY99264.1"/>
    </source>
</evidence>
<evidence type="ECO:0000259" key="4">
    <source>
        <dbReference type="Pfam" id="PF00465"/>
    </source>
</evidence>
<evidence type="ECO:0000256" key="2">
    <source>
        <dbReference type="ARBA" id="ARBA00007358"/>
    </source>
</evidence>
<dbReference type="GO" id="GO:0005829">
    <property type="term" value="C:cytosol"/>
    <property type="evidence" value="ECO:0007669"/>
    <property type="project" value="TreeGrafter"/>
</dbReference>
<evidence type="ECO:0000256" key="1">
    <source>
        <dbReference type="ARBA" id="ARBA00001962"/>
    </source>
</evidence>
<evidence type="ECO:0000256" key="3">
    <source>
        <dbReference type="ARBA" id="ARBA00023002"/>
    </source>
</evidence>
<evidence type="ECO:0000313" key="7">
    <source>
        <dbReference type="Proteomes" id="UP000033664"/>
    </source>
</evidence>
<comment type="similarity">
    <text evidence="2">Belongs to the iron-containing alcohol dehydrogenase family.</text>
</comment>
<dbReference type="GO" id="GO:0008106">
    <property type="term" value="F:alcohol dehydrogenase (NADP+) activity"/>
    <property type="evidence" value="ECO:0007669"/>
    <property type="project" value="TreeGrafter"/>
</dbReference>
<dbReference type="FunFam" id="3.40.50.1970:FF:000003">
    <property type="entry name" value="Alcohol dehydrogenase, iron-containing"/>
    <property type="match status" value="1"/>
</dbReference>
<dbReference type="PROSITE" id="PS00913">
    <property type="entry name" value="ADH_IRON_1"/>
    <property type="match status" value="1"/>
</dbReference>
<name>A0A0F4PVW5_9GAMM</name>
<keyword evidence="7" id="KW-1185">Reference proteome</keyword>
<dbReference type="InterPro" id="IPR044731">
    <property type="entry name" value="BDH-like"/>
</dbReference>
<gene>
    <name evidence="6" type="ORF">TW72_10280</name>
</gene>
<dbReference type="GO" id="GO:1990362">
    <property type="term" value="F:butanol dehydrogenase (NAD+) activity"/>
    <property type="evidence" value="ECO:0007669"/>
    <property type="project" value="InterPro"/>
</dbReference>
<dbReference type="GO" id="GO:0046872">
    <property type="term" value="F:metal ion binding"/>
    <property type="evidence" value="ECO:0007669"/>
    <property type="project" value="InterPro"/>
</dbReference>
<dbReference type="GO" id="GO:1990002">
    <property type="term" value="F:methylglyoxal reductase (NADPH) (acetol producing) activity"/>
    <property type="evidence" value="ECO:0007669"/>
    <property type="project" value="TreeGrafter"/>
</dbReference>
<dbReference type="Pfam" id="PF25137">
    <property type="entry name" value="ADH_Fe_C"/>
    <property type="match status" value="1"/>
</dbReference>
<dbReference type="CDD" id="cd08187">
    <property type="entry name" value="BDH"/>
    <property type="match status" value="1"/>
</dbReference>
<dbReference type="PANTHER" id="PTHR43633:SF1">
    <property type="entry name" value="ALCOHOL DEHYDROGENASE YQHD"/>
    <property type="match status" value="1"/>
</dbReference>
<organism evidence="6 7">
    <name type="scientific">Pseudoalteromonas ruthenica</name>
    <dbReference type="NCBI Taxonomy" id="151081"/>
    <lineage>
        <taxon>Bacteria</taxon>
        <taxon>Pseudomonadati</taxon>
        <taxon>Pseudomonadota</taxon>
        <taxon>Gammaproteobacteria</taxon>
        <taxon>Alteromonadales</taxon>
        <taxon>Pseudoalteromonadaceae</taxon>
        <taxon>Pseudoalteromonas</taxon>
    </lineage>
</organism>
<dbReference type="Gene3D" id="3.40.50.1970">
    <property type="match status" value="1"/>
</dbReference>